<dbReference type="Proteomes" id="UP000092213">
    <property type="component" value="Chromosome"/>
</dbReference>
<dbReference type="InterPro" id="IPR004681">
    <property type="entry name" value="TRAP_DctM"/>
</dbReference>
<evidence type="ECO:0000256" key="7">
    <source>
        <dbReference type="RuleBase" id="RU369079"/>
    </source>
</evidence>
<dbReference type="GO" id="GO:0022857">
    <property type="term" value="F:transmembrane transporter activity"/>
    <property type="evidence" value="ECO:0007669"/>
    <property type="project" value="UniProtKB-UniRule"/>
</dbReference>
<dbReference type="RefSeq" id="WP_066349475.1">
    <property type="nucleotide sequence ID" value="NZ_CP016170.1"/>
</dbReference>
<sequence>MEFFIANLAPIMFATLVVFLLLGFPVAFALAANGILYGLIGIELGLLTPALFQALPQRVFGIISNDTLLAVPFFTLMGLVLERSGMAEDLLETIGQLFGTIRGGLAFAVVFVGAMLAATTGVVSASVISMGLISLPIMLRYGYDRRLASGVIAASGTLSQIIPPSLVLIILADQLGRSIGDMYRAAMVPGFVLAGLYVVYVAIMCVIKPASAPALPEEARRFREANGTRGGRSLLVLMAISVAVAWALGQWMENDTAPADERIVLSLLLWGLTAFVIAIVNKVLRLGLLSALAERVTFVMIPPLFLIFLVLGTIFIGVATPTEGGAMGAVGAIAMAVARKRLTLNLLKQAMDTTTKLSCFVVFILVGSTVFGLTFRGVNGDLWVEHLLTGLPGGQWGFLIVVSVLTFVLAFFLDFFELAFIIVPLLGPVADKMGIDLIWFGVILAVNMQTSFMHPPFGFALFYLRSVAPKDPYRDKVTGRTIAPVTTGQIYWGSVPFIVIQLLMVAAVMLMPAMVMHYKGDQSQVDPASVKIDVQGGYGGSVYGGGQDDAGAVFK</sequence>
<reference evidence="12 13" key="1">
    <citation type="submission" date="2016-06" db="EMBL/GenBank/DDBJ databases">
        <title>Complete genome sequences of Bordetella bronchialis and Bordetella flabilis.</title>
        <authorList>
            <person name="LiPuma J.J."/>
            <person name="Spilker T."/>
        </authorList>
    </citation>
    <scope>NUCLEOTIDE SEQUENCE [LARGE SCALE GENOMIC DNA]</scope>
    <source>
        <strain evidence="11 13">AU17976</strain>
        <strain evidence="10 12">AU3182</strain>
    </source>
</reference>
<evidence type="ECO:0000256" key="2">
    <source>
        <dbReference type="ARBA" id="ARBA00022475"/>
    </source>
</evidence>
<protein>
    <submittedName>
        <fullName evidence="11">C4-dicarboxylate ABC transporter</fullName>
    </submittedName>
</protein>
<feature type="transmembrane region" description="Helical" evidence="8">
    <location>
        <begin position="191"/>
        <end position="212"/>
    </location>
</feature>
<evidence type="ECO:0000256" key="6">
    <source>
        <dbReference type="ARBA" id="ARBA00023136"/>
    </source>
</evidence>
<dbReference type="PANTHER" id="PTHR33362:SF7">
    <property type="entry name" value="SLL1103 PROTEIN"/>
    <property type="match status" value="1"/>
</dbReference>
<evidence type="ECO:0000256" key="3">
    <source>
        <dbReference type="ARBA" id="ARBA00022519"/>
    </source>
</evidence>
<feature type="transmembrane region" description="Helical" evidence="8">
    <location>
        <begin position="263"/>
        <end position="284"/>
    </location>
</feature>
<feature type="transmembrane region" description="Helical" evidence="8">
    <location>
        <begin position="296"/>
        <end position="318"/>
    </location>
</feature>
<evidence type="ECO:0000256" key="4">
    <source>
        <dbReference type="ARBA" id="ARBA00022692"/>
    </source>
</evidence>
<evidence type="ECO:0000313" key="12">
    <source>
        <dbReference type="Proteomes" id="UP000091897"/>
    </source>
</evidence>
<accession>A0A193FH44</accession>
<dbReference type="KEGG" id="bbro:BAU06_12365"/>
<proteinExistence type="predicted"/>
<evidence type="ECO:0000313" key="11">
    <source>
        <dbReference type="EMBL" id="ANN72055.1"/>
    </source>
</evidence>
<keyword evidence="3 7" id="KW-0997">Cell inner membrane</keyword>
<keyword evidence="12" id="KW-1185">Reference proteome</keyword>
<keyword evidence="4 8" id="KW-0812">Transmembrane</keyword>
<dbReference type="Proteomes" id="UP000091897">
    <property type="component" value="Chromosome"/>
</dbReference>
<evidence type="ECO:0000259" key="9">
    <source>
        <dbReference type="Pfam" id="PF06808"/>
    </source>
</evidence>
<evidence type="ECO:0000256" key="8">
    <source>
        <dbReference type="SAM" id="Phobius"/>
    </source>
</evidence>
<feature type="transmembrane region" description="Helical" evidence="8">
    <location>
        <begin position="59"/>
        <end position="81"/>
    </location>
</feature>
<keyword evidence="6 8" id="KW-0472">Membrane</keyword>
<gene>
    <name evidence="10" type="ORF">BAU06_12365</name>
    <name evidence="11" type="ORF">BAU08_12555</name>
</gene>
<feature type="transmembrane region" description="Helical" evidence="8">
    <location>
        <begin position="324"/>
        <end position="342"/>
    </location>
</feature>
<name>A0A193FH44_9BORD</name>
<dbReference type="AlphaFoldDB" id="A0A193FH44"/>
<dbReference type="GO" id="GO:0005886">
    <property type="term" value="C:plasma membrane"/>
    <property type="evidence" value="ECO:0007669"/>
    <property type="project" value="UniProtKB-SubCell"/>
</dbReference>
<organism evidence="11 13">
    <name type="scientific">Bordetella bronchialis</name>
    <dbReference type="NCBI Taxonomy" id="463025"/>
    <lineage>
        <taxon>Bacteria</taxon>
        <taxon>Pseudomonadati</taxon>
        <taxon>Pseudomonadota</taxon>
        <taxon>Betaproteobacteria</taxon>
        <taxon>Burkholderiales</taxon>
        <taxon>Alcaligenaceae</taxon>
        <taxon>Bordetella</taxon>
    </lineage>
</organism>
<dbReference type="OrthoDB" id="9796052at2"/>
<evidence type="ECO:0000256" key="1">
    <source>
        <dbReference type="ARBA" id="ARBA00004429"/>
    </source>
</evidence>
<comment type="function">
    <text evidence="7">Part of the tripartite ATP-independent periplasmic (TRAP) transport system.</text>
</comment>
<feature type="transmembrane region" description="Helical" evidence="8">
    <location>
        <begin position="233"/>
        <end position="251"/>
    </location>
</feature>
<dbReference type="STRING" id="463025.BAU08_12555"/>
<evidence type="ECO:0000256" key="5">
    <source>
        <dbReference type="ARBA" id="ARBA00022989"/>
    </source>
</evidence>
<keyword evidence="7" id="KW-0813">Transport</keyword>
<feature type="transmembrane region" description="Helical" evidence="8">
    <location>
        <begin position="34"/>
        <end position="52"/>
    </location>
</feature>
<feature type="transmembrane region" description="Helical" evidence="8">
    <location>
        <begin position="490"/>
        <end position="510"/>
    </location>
</feature>
<feature type="transmembrane region" description="Helical" evidence="8">
    <location>
        <begin position="354"/>
        <end position="375"/>
    </location>
</feature>
<dbReference type="Pfam" id="PF06808">
    <property type="entry name" value="DctM"/>
    <property type="match status" value="1"/>
</dbReference>
<dbReference type="EMBL" id="CP016170">
    <property type="protein sequence ID" value="ANN66980.1"/>
    <property type="molecule type" value="Genomic_DNA"/>
</dbReference>
<feature type="transmembrane region" description="Helical" evidence="8">
    <location>
        <begin position="147"/>
        <end position="171"/>
    </location>
</feature>
<evidence type="ECO:0000313" key="13">
    <source>
        <dbReference type="Proteomes" id="UP000092213"/>
    </source>
</evidence>
<feature type="domain" description="TRAP C4-dicarboxylate transport system permease DctM subunit" evidence="9">
    <location>
        <begin position="13"/>
        <end position="514"/>
    </location>
</feature>
<feature type="transmembrane region" description="Helical" evidence="8">
    <location>
        <begin position="395"/>
        <end position="425"/>
    </location>
</feature>
<comment type="subcellular location">
    <subcellularLocation>
        <location evidence="1 7">Cell inner membrane</location>
        <topology evidence="1 7">Multi-pass membrane protein</topology>
    </subcellularLocation>
</comment>
<dbReference type="PANTHER" id="PTHR33362">
    <property type="entry name" value="SIALIC ACID TRAP TRANSPORTER PERMEASE PROTEIN SIAT-RELATED"/>
    <property type="match status" value="1"/>
</dbReference>
<evidence type="ECO:0000313" key="10">
    <source>
        <dbReference type="EMBL" id="ANN66980.1"/>
    </source>
</evidence>
<feature type="transmembrane region" description="Helical" evidence="8">
    <location>
        <begin position="437"/>
        <end position="464"/>
    </location>
</feature>
<keyword evidence="5 8" id="KW-1133">Transmembrane helix</keyword>
<dbReference type="InterPro" id="IPR010656">
    <property type="entry name" value="DctM"/>
</dbReference>
<dbReference type="EMBL" id="CP016171">
    <property type="protein sequence ID" value="ANN72055.1"/>
    <property type="molecule type" value="Genomic_DNA"/>
</dbReference>
<keyword evidence="2" id="KW-1003">Cell membrane</keyword>
<feature type="transmembrane region" description="Helical" evidence="8">
    <location>
        <begin position="105"/>
        <end position="135"/>
    </location>
</feature>
<feature type="transmembrane region" description="Helical" evidence="8">
    <location>
        <begin position="7"/>
        <end position="28"/>
    </location>
</feature>